<accession>A0A3P7E0Y3</accession>
<protein>
    <submittedName>
        <fullName evidence="1">Uncharacterized protein</fullName>
    </submittedName>
</protein>
<organism evidence="1 2">
    <name type="scientific">Wuchereria bancrofti</name>
    <dbReference type="NCBI Taxonomy" id="6293"/>
    <lineage>
        <taxon>Eukaryota</taxon>
        <taxon>Metazoa</taxon>
        <taxon>Ecdysozoa</taxon>
        <taxon>Nematoda</taxon>
        <taxon>Chromadorea</taxon>
        <taxon>Rhabditida</taxon>
        <taxon>Spirurina</taxon>
        <taxon>Spiruromorpha</taxon>
        <taxon>Filarioidea</taxon>
        <taxon>Onchocercidae</taxon>
        <taxon>Wuchereria</taxon>
    </lineage>
</organism>
<reference evidence="1 2" key="1">
    <citation type="submission" date="2018-11" db="EMBL/GenBank/DDBJ databases">
        <authorList>
            <consortium name="Pathogen Informatics"/>
        </authorList>
    </citation>
    <scope>NUCLEOTIDE SEQUENCE [LARGE SCALE GENOMIC DNA]</scope>
</reference>
<proteinExistence type="predicted"/>
<keyword evidence="2" id="KW-1185">Reference proteome</keyword>
<dbReference type="Proteomes" id="UP000270924">
    <property type="component" value="Unassembled WGS sequence"/>
</dbReference>
<name>A0A3P7E0Y3_WUCBA</name>
<evidence type="ECO:0000313" key="1">
    <source>
        <dbReference type="EMBL" id="VDM16160.1"/>
    </source>
</evidence>
<dbReference type="InParanoid" id="A0A3P7E0Y3"/>
<dbReference type="AlphaFoldDB" id="A0A3P7E0Y3"/>
<dbReference type="EMBL" id="UYWW01008896">
    <property type="protein sequence ID" value="VDM16160.1"/>
    <property type="molecule type" value="Genomic_DNA"/>
</dbReference>
<sequence length="107" mass="12040">MPEKCIHGFVQEMLLGGQFGSKPIADNYRTKEASILIDQAGLERRNLSASAYKVVGRTKGMFHHCPAVYYFSMPDESILVHFRVGLLVDFMLFFWRCGGLPPTQAQA</sequence>
<evidence type="ECO:0000313" key="2">
    <source>
        <dbReference type="Proteomes" id="UP000270924"/>
    </source>
</evidence>
<gene>
    <name evidence="1" type="ORF">WBA_LOCUS9287</name>
</gene>